<name>A0A0A8XRZ3_ARUDO</name>
<sequence length="100" mass="11674">MAFPLIVDCIIFLLPNWQHLIRMNMVISVLSLNLHSRTLAPYLLLYLYHHHHVLHGCVVMIAKNGAAYLLNWQMSLEKQIADGLVRTMETRRLLTVLFHK</sequence>
<evidence type="ECO:0000313" key="1">
    <source>
        <dbReference type="EMBL" id="JAD14492.1"/>
    </source>
</evidence>
<proteinExistence type="predicted"/>
<protein>
    <submittedName>
        <fullName evidence="1">Uncharacterized protein</fullName>
    </submittedName>
</protein>
<dbReference type="EMBL" id="GBRH01283403">
    <property type="protein sequence ID" value="JAD14492.1"/>
    <property type="molecule type" value="Transcribed_RNA"/>
</dbReference>
<organism evidence="1">
    <name type="scientific">Arundo donax</name>
    <name type="common">Giant reed</name>
    <name type="synonym">Donax arundinaceus</name>
    <dbReference type="NCBI Taxonomy" id="35708"/>
    <lineage>
        <taxon>Eukaryota</taxon>
        <taxon>Viridiplantae</taxon>
        <taxon>Streptophyta</taxon>
        <taxon>Embryophyta</taxon>
        <taxon>Tracheophyta</taxon>
        <taxon>Spermatophyta</taxon>
        <taxon>Magnoliopsida</taxon>
        <taxon>Liliopsida</taxon>
        <taxon>Poales</taxon>
        <taxon>Poaceae</taxon>
        <taxon>PACMAD clade</taxon>
        <taxon>Arundinoideae</taxon>
        <taxon>Arundineae</taxon>
        <taxon>Arundo</taxon>
    </lineage>
</organism>
<reference evidence="1" key="1">
    <citation type="submission" date="2014-09" db="EMBL/GenBank/DDBJ databases">
        <authorList>
            <person name="Magalhaes I.L.F."/>
            <person name="Oliveira U."/>
            <person name="Santos F.R."/>
            <person name="Vidigal T.H.D.A."/>
            <person name="Brescovit A.D."/>
            <person name="Santos A.J."/>
        </authorList>
    </citation>
    <scope>NUCLEOTIDE SEQUENCE</scope>
    <source>
        <tissue evidence="1">Shoot tissue taken approximately 20 cm above the soil surface</tissue>
    </source>
</reference>
<reference evidence="1" key="2">
    <citation type="journal article" date="2015" name="Data Brief">
        <title>Shoot transcriptome of the giant reed, Arundo donax.</title>
        <authorList>
            <person name="Barrero R.A."/>
            <person name="Guerrero F.D."/>
            <person name="Moolhuijzen P."/>
            <person name="Goolsby J.A."/>
            <person name="Tidwell J."/>
            <person name="Bellgard S.E."/>
            <person name="Bellgard M.I."/>
        </authorList>
    </citation>
    <scope>NUCLEOTIDE SEQUENCE</scope>
    <source>
        <tissue evidence="1">Shoot tissue taken approximately 20 cm above the soil surface</tissue>
    </source>
</reference>
<dbReference type="AlphaFoldDB" id="A0A0A8XRZ3"/>
<accession>A0A0A8XRZ3</accession>